<sequence>MLMEDRFVSLKEASTWASNYLNKDIKISNISYLVQYGRIRKYGNNGEVLVSLKELKEYYDKTYKINQQKEENINWSLSFAEYSEAERTKHVHRIHPYKGKFIPQLVEYFLDSHTDSFKKEVYFKAGDIVLDPFCGSGTTLVQANELGIHAVE</sequence>
<keyword evidence="5" id="KW-1185">Reference proteome</keyword>
<comment type="caution">
    <text evidence="4">The sequence shown here is derived from an EMBL/GenBank/DDBJ whole genome shotgun (WGS) entry which is preliminary data.</text>
</comment>
<dbReference type="AlphaFoldDB" id="C4FHS3"/>
<name>C4FHS3_9AQUI</name>
<evidence type="ECO:0000313" key="5">
    <source>
        <dbReference type="Proteomes" id="UP000005540"/>
    </source>
</evidence>
<evidence type="ECO:0000313" key="4">
    <source>
        <dbReference type="EMBL" id="EEP61363.1"/>
    </source>
</evidence>
<evidence type="ECO:0000256" key="1">
    <source>
        <dbReference type="ARBA" id="ARBA00022603"/>
    </source>
</evidence>
<dbReference type="GO" id="GO:0008170">
    <property type="term" value="F:N-methyltransferase activity"/>
    <property type="evidence" value="ECO:0007669"/>
    <property type="project" value="InterPro"/>
</dbReference>
<dbReference type="EC" id="2.1.1.113" evidence="4"/>
<feature type="domain" description="DNA methylase N-4/N-6" evidence="3">
    <location>
        <begin position="52"/>
        <end position="150"/>
    </location>
</feature>
<evidence type="ECO:0000256" key="2">
    <source>
        <dbReference type="ARBA" id="ARBA00022679"/>
    </source>
</evidence>
<dbReference type="Pfam" id="PF01555">
    <property type="entry name" value="N6_N4_Mtase"/>
    <property type="match status" value="1"/>
</dbReference>
<accession>C4FHS3</accession>
<dbReference type="SUPFAM" id="SSF53335">
    <property type="entry name" value="S-adenosyl-L-methionine-dependent methyltransferases"/>
    <property type="match status" value="1"/>
</dbReference>
<keyword evidence="1 4" id="KW-0489">Methyltransferase</keyword>
<evidence type="ECO:0000259" key="3">
    <source>
        <dbReference type="Pfam" id="PF01555"/>
    </source>
</evidence>
<dbReference type="GO" id="GO:0003677">
    <property type="term" value="F:DNA binding"/>
    <property type="evidence" value="ECO:0007669"/>
    <property type="project" value="InterPro"/>
</dbReference>
<organism evidence="4 5">
    <name type="scientific">Sulfurihydrogenibium yellowstonense SS-5</name>
    <dbReference type="NCBI Taxonomy" id="432331"/>
    <lineage>
        <taxon>Bacteria</taxon>
        <taxon>Pseudomonadati</taxon>
        <taxon>Aquificota</taxon>
        <taxon>Aquificia</taxon>
        <taxon>Aquificales</taxon>
        <taxon>Hydrogenothermaceae</taxon>
        <taxon>Sulfurihydrogenibium</taxon>
    </lineage>
</organism>
<dbReference type="EMBL" id="ABZS01000006">
    <property type="protein sequence ID" value="EEP61363.1"/>
    <property type="molecule type" value="Genomic_DNA"/>
</dbReference>
<dbReference type="Proteomes" id="UP000005540">
    <property type="component" value="Unassembled WGS sequence"/>
</dbReference>
<dbReference type="GO" id="GO:0032259">
    <property type="term" value="P:methylation"/>
    <property type="evidence" value="ECO:0007669"/>
    <property type="project" value="UniProtKB-KW"/>
</dbReference>
<keyword evidence="2 4" id="KW-0808">Transferase</keyword>
<reference evidence="4 5" key="1">
    <citation type="submission" date="2009-04" db="EMBL/GenBank/DDBJ databases">
        <authorList>
            <person name="Reysenbach A.-L."/>
            <person name="Heidelberg J.F."/>
            <person name="Nelson W.C."/>
        </authorList>
    </citation>
    <scope>NUCLEOTIDE SEQUENCE [LARGE SCALE GENOMIC DNA]</scope>
    <source>
        <strain evidence="4 5">SS-5</strain>
    </source>
</reference>
<gene>
    <name evidence="4" type="ORF">SULYE_0101</name>
</gene>
<dbReference type="InterPro" id="IPR002941">
    <property type="entry name" value="DNA_methylase_N4/N6"/>
</dbReference>
<dbReference type="Gene3D" id="3.40.50.150">
    <property type="entry name" value="Vaccinia Virus protein VP39"/>
    <property type="match status" value="1"/>
</dbReference>
<proteinExistence type="predicted"/>
<protein>
    <submittedName>
        <fullName evidence="4">Modification methylase MjaII</fullName>
        <ecNumber evidence="4">2.1.1.113</ecNumber>
    </submittedName>
</protein>
<dbReference type="InterPro" id="IPR029063">
    <property type="entry name" value="SAM-dependent_MTases_sf"/>
</dbReference>
<dbReference type="GO" id="GO:0015667">
    <property type="term" value="F:site-specific DNA-methyltransferase (cytosine-N4-specific) activity"/>
    <property type="evidence" value="ECO:0007669"/>
    <property type="project" value="UniProtKB-EC"/>
</dbReference>